<name>A0AAD7ANP0_9AGAR</name>
<dbReference type="SUPFAM" id="SSF81383">
    <property type="entry name" value="F-box domain"/>
    <property type="match status" value="1"/>
</dbReference>
<keyword evidence="2" id="KW-1185">Reference proteome</keyword>
<sequence>MPFEVLDEDIMLKVISLCDVYTTLSVSTVNKTLRRVAFVKQLWLFSVRDLA</sequence>
<dbReference type="Proteomes" id="UP001218218">
    <property type="component" value="Unassembled WGS sequence"/>
</dbReference>
<evidence type="ECO:0008006" key="3">
    <source>
        <dbReference type="Google" id="ProtNLM"/>
    </source>
</evidence>
<dbReference type="EMBL" id="JARIHO010000003">
    <property type="protein sequence ID" value="KAJ7364242.1"/>
    <property type="molecule type" value="Genomic_DNA"/>
</dbReference>
<evidence type="ECO:0000313" key="1">
    <source>
        <dbReference type="EMBL" id="KAJ7364242.1"/>
    </source>
</evidence>
<proteinExistence type="predicted"/>
<gene>
    <name evidence="1" type="ORF">DFH08DRAFT_949852</name>
</gene>
<accession>A0AAD7ANP0</accession>
<dbReference type="AlphaFoldDB" id="A0AAD7ANP0"/>
<evidence type="ECO:0000313" key="2">
    <source>
        <dbReference type="Proteomes" id="UP001218218"/>
    </source>
</evidence>
<organism evidence="1 2">
    <name type="scientific">Mycena albidolilacea</name>
    <dbReference type="NCBI Taxonomy" id="1033008"/>
    <lineage>
        <taxon>Eukaryota</taxon>
        <taxon>Fungi</taxon>
        <taxon>Dikarya</taxon>
        <taxon>Basidiomycota</taxon>
        <taxon>Agaricomycotina</taxon>
        <taxon>Agaricomycetes</taxon>
        <taxon>Agaricomycetidae</taxon>
        <taxon>Agaricales</taxon>
        <taxon>Marasmiineae</taxon>
        <taxon>Mycenaceae</taxon>
        <taxon>Mycena</taxon>
    </lineage>
</organism>
<reference evidence="1" key="1">
    <citation type="submission" date="2023-03" db="EMBL/GenBank/DDBJ databases">
        <title>Massive genome expansion in bonnet fungi (Mycena s.s.) driven by repeated elements and novel gene families across ecological guilds.</title>
        <authorList>
            <consortium name="Lawrence Berkeley National Laboratory"/>
            <person name="Harder C.B."/>
            <person name="Miyauchi S."/>
            <person name="Viragh M."/>
            <person name="Kuo A."/>
            <person name="Thoen E."/>
            <person name="Andreopoulos B."/>
            <person name="Lu D."/>
            <person name="Skrede I."/>
            <person name="Drula E."/>
            <person name="Henrissat B."/>
            <person name="Morin E."/>
            <person name="Kohler A."/>
            <person name="Barry K."/>
            <person name="LaButti K."/>
            <person name="Morin E."/>
            <person name="Salamov A."/>
            <person name="Lipzen A."/>
            <person name="Mereny Z."/>
            <person name="Hegedus B."/>
            <person name="Baldrian P."/>
            <person name="Stursova M."/>
            <person name="Weitz H."/>
            <person name="Taylor A."/>
            <person name="Grigoriev I.V."/>
            <person name="Nagy L.G."/>
            <person name="Martin F."/>
            <person name="Kauserud H."/>
        </authorList>
    </citation>
    <scope>NUCLEOTIDE SEQUENCE</scope>
    <source>
        <strain evidence="1">CBHHK002</strain>
    </source>
</reference>
<comment type="caution">
    <text evidence="1">The sequence shown here is derived from an EMBL/GenBank/DDBJ whole genome shotgun (WGS) entry which is preliminary data.</text>
</comment>
<dbReference type="InterPro" id="IPR036047">
    <property type="entry name" value="F-box-like_dom_sf"/>
</dbReference>
<protein>
    <recommendedName>
        <fullName evidence="3">F-box domain-containing protein</fullName>
    </recommendedName>
</protein>